<dbReference type="AlphaFoldDB" id="H2J3B6"/>
<keyword evidence="1" id="KW-1133">Transmembrane helix</keyword>
<dbReference type="RefSeq" id="WP_014296803.1">
    <property type="nucleotide sequence ID" value="NC_016751.1"/>
</dbReference>
<dbReference type="OrthoDB" id="1115879at2"/>
<feature type="transmembrane region" description="Helical" evidence="1">
    <location>
        <begin position="139"/>
        <end position="159"/>
    </location>
</feature>
<evidence type="ECO:0000313" key="3">
    <source>
        <dbReference type="Proteomes" id="UP000007161"/>
    </source>
</evidence>
<evidence type="ECO:0000313" key="2">
    <source>
        <dbReference type="EMBL" id="AEX85732.1"/>
    </source>
</evidence>
<organism evidence="2 3">
    <name type="scientific">Marinitoga piezophila (strain DSM 14283 / JCM 11233 / KA3)</name>
    <dbReference type="NCBI Taxonomy" id="443254"/>
    <lineage>
        <taxon>Bacteria</taxon>
        <taxon>Thermotogati</taxon>
        <taxon>Thermotogota</taxon>
        <taxon>Thermotogae</taxon>
        <taxon>Petrotogales</taxon>
        <taxon>Petrotogaceae</taxon>
        <taxon>Marinitoga</taxon>
    </lineage>
</organism>
<keyword evidence="3" id="KW-1185">Reference proteome</keyword>
<dbReference type="EMBL" id="CP003257">
    <property type="protein sequence ID" value="AEX85732.1"/>
    <property type="molecule type" value="Genomic_DNA"/>
</dbReference>
<feature type="transmembrane region" description="Helical" evidence="1">
    <location>
        <begin position="111"/>
        <end position="133"/>
    </location>
</feature>
<keyword evidence="1" id="KW-0812">Transmembrane</keyword>
<dbReference type="Proteomes" id="UP000007161">
    <property type="component" value="Chromosome"/>
</dbReference>
<gene>
    <name evidence="2" type="ordered locus">Marpi_1329</name>
</gene>
<feature type="transmembrane region" description="Helical" evidence="1">
    <location>
        <begin position="6"/>
        <end position="26"/>
    </location>
</feature>
<sequence>MNPLVAAMVKFAILGTAGEVVAKLITKSKISITKIIHSAISWAILGVIIKYAFIGFNGFVHELVNHHYLPSGKIYEAFFKSFFTNAMFGPWLVIIHRFLDNLPKLKIPTEGLKGAMLTLLWFWVPAHTITFSLPGEWQITLAAVWSFVLGLILGIFANLKKKKEVNNA</sequence>
<accession>H2J3B6</accession>
<name>H2J3B6_MARPK</name>
<reference evidence="3" key="2">
    <citation type="submission" date="2012-01" db="EMBL/GenBank/DDBJ databases">
        <title>Complete sequence of chromosome of Marinitoga piezophila KA3.</title>
        <authorList>
            <person name="Lucas S."/>
            <person name="Han J."/>
            <person name="Lapidus A."/>
            <person name="Cheng J.-F."/>
            <person name="Goodwin L."/>
            <person name="Pitluck S."/>
            <person name="Peters L."/>
            <person name="Mikhailova N."/>
            <person name="Teshima H."/>
            <person name="Detter J.C."/>
            <person name="Han C."/>
            <person name="Tapia R."/>
            <person name="Land M."/>
            <person name="Hauser L."/>
            <person name="Kyrpides N."/>
            <person name="Ivanova N."/>
            <person name="Pagani I."/>
            <person name="Jebbar M."/>
            <person name="Vannier P."/>
            <person name="Oger P."/>
            <person name="Cario A."/>
            <person name="Bartlett D."/>
            <person name="Noll K.M."/>
            <person name="Woyke T."/>
        </authorList>
    </citation>
    <scope>NUCLEOTIDE SEQUENCE [LARGE SCALE GENOMIC DNA]</scope>
    <source>
        <strain evidence="3">DSM 14283 / JCM 11233 / KA3</strain>
    </source>
</reference>
<keyword evidence="1" id="KW-0472">Membrane</keyword>
<proteinExistence type="predicted"/>
<feature type="transmembrane region" description="Helical" evidence="1">
    <location>
        <begin position="38"/>
        <end position="57"/>
    </location>
</feature>
<dbReference type="HOGENOM" id="CLU_107962_0_0_0"/>
<dbReference type="KEGG" id="mpz:Marpi_1329"/>
<protein>
    <submittedName>
        <fullName evidence="2">Uncharacterized protein</fullName>
    </submittedName>
</protein>
<evidence type="ECO:0000256" key="1">
    <source>
        <dbReference type="SAM" id="Phobius"/>
    </source>
</evidence>
<feature type="transmembrane region" description="Helical" evidence="1">
    <location>
        <begin position="77"/>
        <end position="99"/>
    </location>
</feature>
<dbReference type="STRING" id="443254.Marpi_1329"/>
<reference evidence="2 3" key="1">
    <citation type="journal article" date="2012" name="J. Bacteriol.">
        <title>Complete Genome Sequence of the Thermophilic, Piezophilic, Heterotrophic Bacterium Marinitoga piezophila KA3.</title>
        <authorList>
            <person name="Lucas S."/>
            <person name="Han J."/>
            <person name="Lapidus A."/>
            <person name="Cheng J.F."/>
            <person name="Goodwin L.A."/>
            <person name="Pitluck S."/>
            <person name="Peters L."/>
            <person name="Mikhailova N."/>
            <person name="Teshima H."/>
            <person name="Detter J.C."/>
            <person name="Han C."/>
            <person name="Tapia R."/>
            <person name="Land M."/>
            <person name="Hauser L."/>
            <person name="Kyrpides N.C."/>
            <person name="Ivanova N."/>
            <person name="Pagani I."/>
            <person name="Vannier P."/>
            <person name="Oger P."/>
            <person name="Bartlett D.H."/>
            <person name="Noll K.M."/>
            <person name="Woyke T."/>
            <person name="Jebbar M."/>
        </authorList>
    </citation>
    <scope>NUCLEOTIDE SEQUENCE [LARGE SCALE GENOMIC DNA]</scope>
    <source>
        <strain evidence="3">DSM 14283 / JCM 11233 / KA3</strain>
    </source>
</reference>
<dbReference type="eggNOG" id="ENOG5032XQP">
    <property type="taxonomic scope" value="Bacteria"/>
</dbReference>